<name>A0ABD3NNL3_9STRA</name>
<reference evidence="1 2" key="1">
    <citation type="submission" date="2024-10" db="EMBL/GenBank/DDBJ databases">
        <title>Updated reference genomes for cyclostephanoid diatoms.</title>
        <authorList>
            <person name="Roberts W.R."/>
            <person name="Alverson A.J."/>
        </authorList>
    </citation>
    <scope>NUCLEOTIDE SEQUENCE [LARGE SCALE GENOMIC DNA]</scope>
    <source>
        <strain evidence="1 2">AJA276-08</strain>
    </source>
</reference>
<gene>
    <name evidence="1" type="ORF">ACHAW5_010989</name>
</gene>
<dbReference type="EMBL" id="JALLAZ020001273">
    <property type="protein sequence ID" value="KAL3777665.1"/>
    <property type="molecule type" value="Genomic_DNA"/>
</dbReference>
<dbReference type="Proteomes" id="UP001530315">
    <property type="component" value="Unassembled WGS sequence"/>
</dbReference>
<evidence type="ECO:0000313" key="2">
    <source>
        <dbReference type="Proteomes" id="UP001530315"/>
    </source>
</evidence>
<proteinExistence type="predicted"/>
<sequence>AAVKKKEAKPSTTQ</sequence>
<evidence type="ECO:0000313" key="1">
    <source>
        <dbReference type="EMBL" id="KAL3777665.1"/>
    </source>
</evidence>
<protein>
    <submittedName>
        <fullName evidence="1">Uncharacterized protein</fullName>
    </submittedName>
</protein>
<comment type="caution">
    <text evidence="1">The sequence shown here is derived from an EMBL/GenBank/DDBJ whole genome shotgun (WGS) entry which is preliminary data.</text>
</comment>
<keyword evidence="2" id="KW-1185">Reference proteome</keyword>
<feature type="non-terminal residue" evidence="1">
    <location>
        <position position="1"/>
    </location>
</feature>
<accession>A0ABD3NNL3</accession>
<organism evidence="1 2">
    <name type="scientific">Stephanodiscus triporus</name>
    <dbReference type="NCBI Taxonomy" id="2934178"/>
    <lineage>
        <taxon>Eukaryota</taxon>
        <taxon>Sar</taxon>
        <taxon>Stramenopiles</taxon>
        <taxon>Ochrophyta</taxon>
        <taxon>Bacillariophyta</taxon>
        <taxon>Coscinodiscophyceae</taxon>
        <taxon>Thalassiosirophycidae</taxon>
        <taxon>Stephanodiscales</taxon>
        <taxon>Stephanodiscaceae</taxon>
        <taxon>Stephanodiscus</taxon>
    </lineage>
</organism>